<keyword evidence="2" id="KW-1185">Reference proteome</keyword>
<reference evidence="1 2" key="1">
    <citation type="submission" date="2014-04" db="EMBL/GenBank/DDBJ databases">
        <authorList>
            <consortium name="DOE Joint Genome Institute"/>
            <person name="Kuo A."/>
            <person name="Tarkka M."/>
            <person name="Buscot F."/>
            <person name="Kohler A."/>
            <person name="Nagy L.G."/>
            <person name="Floudas D."/>
            <person name="Copeland A."/>
            <person name="Barry K.W."/>
            <person name="Cichocki N."/>
            <person name="Veneault-Fourrey C."/>
            <person name="LaButti K."/>
            <person name="Lindquist E.A."/>
            <person name="Lipzen A."/>
            <person name="Lundell T."/>
            <person name="Morin E."/>
            <person name="Murat C."/>
            <person name="Sun H."/>
            <person name="Tunlid A."/>
            <person name="Henrissat B."/>
            <person name="Grigoriev I.V."/>
            <person name="Hibbett D.S."/>
            <person name="Martin F."/>
            <person name="Nordberg H.P."/>
            <person name="Cantor M.N."/>
            <person name="Hua S.X."/>
        </authorList>
    </citation>
    <scope>NUCLEOTIDE SEQUENCE [LARGE SCALE GENOMIC DNA]</scope>
    <source>
        <strain evidence="1 2">F 1598</strain>
    </source>
</reference>
<dbReference type="InParanoid" id="A0A0C3G700"/>
<dbReference type="EMBL" id="KN832970">
    <property type="protein sequence ID" value="KIM92010.1"/>
    <property type="molecule type" value="Genomic_DNA"/>
</dbReference>
<accession>A0A0C3G700</accession>
<sequence length="53" mass="6069">MILKTDVRGFVLVGSYIRYLYLSPSSEKEICGLQKDDKVVLKCPRDLTFTSEL</sequence>
<gene>
    <name evidence="1" type="ORF">PILCRDRAFT_810007</name>
</gene>
<feature type="non-terminal residue" evidence="1">
    <location>
        <position position="53"/>
    </location>
</feature>
<reference evidence="2" key="2">
    <citation type="submission" date="2015-01" db="EMBL/GenBank/DDBJ databases">
        <title>Evolutionary Origins and Diversification of the Mycorrhizal Mutualists.</title>
        <authorList>
            <consortium name="DOE Joint Genome Institute"/>
            <consortium name="Mycorrhizal Genomics Consortium"/>
            <person name="Kohler A."/>
            <person name="Kuo A."/>
            <person name="Nagy L.G."/>
            <person name="Floudas D."/>
            <person name="Copeland A."/>
            <person name="Barry K.W."/>
            <person name="Cichocki N."/>
            <person name="Veneault-Fourrey C."/>
            <person name="LaButti K."/>
            <person name="Lindquist E.A."/>
            <person name="Lipzen A."/>
            <person name="Lundell T."/>
            <person name="Morin E."/>
            <person name="Murat C."/>
            <person name="Riley R."/>
            <person name="Ohm R."/>
            <person name="Sun H."/>
            <person name="Tunlid A."/>
            <person name="Henrissat B."/>
            <person name="Grigoriev I.V."/>
            <person name="Hibbett D.S."/>
            <person name="Martin F."/>
        </authorList>
    </citation>
    <scope>NUCLEOTIDE SEQUENCE [LARGE SCALE GENOMIC DNA]</scope>
    <source>
        <strain evidence="2">F 1598</strain>
    </source>
</reference>
<protein>
    <submittedName>
        <fullName evidence="1">Uncharacterized protein</fullName>
    </submittedName>
</protein>
<proteinExistence type="predicted"/>
<dbReference type="HOGENOM" id="CLU_3074338_0_0_1"/>
<dbReference type="Proteomes" id="UP000054166">
    <property type="component" value="Unassembled WGS sequence"/>
</dbReference>
<name>A0A0C3G700_PILCF</name>
<organism evidence="1 2">
    <name type="scientific">Piloderma croceum (strain F 1598)</name>
    <dbReference type="NCBI Taxonomy" id="765440"/>
    <lineage>
        <taxon>Eukaryota</taxon>
        <taxon>Fungi</taxon>
        <taxon>Dikarya</taxon>
        <taxon>Basidiomycota</taxon>
        <taxon>Agaricomycotina</taxon>
        <taxon>Agaricomycetes</taxon>
        <taxon>Agaricomycetidae</taxon>
        <taxon>Atheliales</taxon>
        <taxon>Atheliaceae</taxon>
        <taxon>Piloderma</taxon>
    </lineage>
</organism>
<evidence type="ECO:0000313" key="1">
    <source>
        <dbReference type="EMBL" id="KIM92010.1"/>
    </source>
</evidence>
<evidence type="ECO:0000313" key="2">
    <source>
        <dbReference type="Proteomes" id="UP000054166"/>
    </source>
</evidence>
<dbReference type="AlphaFoldDB" id="A0A0C3G700"/>